<dbReference type="PANTHER" id="PTHR30336:SF4">
    <property type="entry name" value="ENVELOPE BIOGENESIS FACTOR ELYC"/>
    <property type="match status" value="1"/>
</dbReference>
<keyword evidence="4" id="KW-1185">Reference proteome</keyword>
<dbReference type="GO" id="GO:0000270">
    <property type="term" value="P:peptidoglycan metabolic process"/>
    <property type="evidence" value="ECO:0007669"/>
    <property type="project" value="TreeGrafter"/>
</dbReference>
<dbReference type="GO" id="GO:0005886">
    <property type="term" value="C:plasma membrane"/>
    <property type="evidence" value="ECO:0007669"/>
    <property type="project" value="TreeGrafter"/>
</dbReference>
<dbReference type="InterPro" id="IPR014729">
    <property type="entry name" value="Rossmann-like_a/b/a_fold"/>
</dbReference>
<dbReference type="PANTHER" id="PTHR30336">
    <property type="entry name" value="INNER MEMBRANE PROTEIN, PROBABLE PERMEASE"/>
    <property type="match status" value="1"/>
</dbReference>
<dbReference type="RefSeq" id="WP_133035951.1">
    <property type="nucleotide sequence ID" value="NZ_BAABEI010000012.1"/>
</dbReference>
<reference evidence="3 4" key="1">
    <citation type="submission" date="2019-03" db="EMBL/GenBank/DDBJ databases">
        <title>Genomic Encyclopedia of Type Strains, Phase IV (KMG-IV): sequencing the most valuable type-strain genomes for metagenomic binning, comparative biology and taxonomic classification.</title>
        <authorList>
            <person name="Goeker M."/>
        </authorList>
    </citation>
    <scope>NUCLEOTIDE SEQUENCE [LARGE SCALE GENOMIC DNA]</scope>
    <source>
        <strain evidence="3 4">DSM 18401</strain>
    </source>
</reference>
<organism evidence="3 4">
    <name type="scientific">Shinella granuli</name>
    <dbReference type="NCBI Taxonomy" id="323621"/>
    <lineage>
        <taxon>Bacteria</taxon>
        <taxon>Pseudomonadati</taxon>
        <taxon>Pseudomonadota</taxon>
        <taxon>Alphaproteobacteria</taxon>
        <taxon>Hyphomicrobiales</taxon>
        <taxon>Rhizobiaceae</taxon>
        <taxon>Shinella</taxon>
    </lineage>
</organism>
<dbReference type="Proteomes" id="UP000295351">
    <property type="component" value="Unassembled WGS sequence"/>
</dbReference>
<evidence type="ECO:0000256" key="1">
    <source>
        <dbReference type="SAM" id="Phobius"/>
    </source>
</evidence>
<feature type="transmembrane region" description="Helical" evidence="1">
    <location>
        <begin position="12"/>
        <end position="32"/>
    </location>
</feature>
<keyword evidence="1" id="KW-0812">Transmembrane</keyword>
<dbReference type="CDD" id="cd06259">
    <property type="entry name" value="YdcF-like"/>
    <property type="match status" value="1"/>
</dbReference>
<feature type="domain" description="DUF218" evidence="2">
    <location>
        <begin position="81"/>
        <end position="247"/>
    </location>
</feature>
<keyword evidence="1" id="KW-0472">Membrane</keyword>
<dbReference type="AlphaFoldDB" id="A0A4V2RH05"/>
<evidence type="ECO:0000313" key="3">
    <source>
        <dbReference type="EMBL" id="TCN38540.1"/>
    </source>
</evidence>
<evidence type="ECO:0000259" key="2">
    <source>
        <dbReference type="Pfam" id="PF02698"/>
    </source>
</evidence>
<dbReference type="GO" id="GO:0043164">
    <property type="term" value="P:Gram-negative-bacterium-type cell wall biogenesis"/>
    <property type="evidence" value="ECO:0007669"/>
    <property type="project" value="TreeGrafter"/>
</dbReference>
<accession>A0A4V2RH05</accession>
<protein>
    <submittedName>
        <fullName evidence="3">Uncharacterized SAM-binding protein YcdF (DUF218 family)</fullName>
    </submittedName>
</protein>
<gene>
    <name evidence="3" type="ORF">EV665_11952</name>
</gene>
<keyword evidence="1" id="KW-1133">Transmembrane helix</keyword>
<comment type="caution">
    <text evidence="3">The sequence shown here is derived from an EMBL/GenBank/DDBJ whole genome shotgun (WGS) entry which is preliminary data.</text>
</comment>
<sequence length="263" mass="28447">MTYYASKIFWLAAQPLSLALLLLLLGLLAGLFKWYRLRSAASGLAALVLFVTLFTTTGPVLLQVLEDRIPRAELPAGGPGCIIMLGGGVEAEVIAARGGFEMNQAGDRFIETLRLARDFPAARILISGGDGSLSGNYEGDAAVATRFFEAFGVPADRLIRETESRTTFENVANTKDLLAANGLDRCLLVTSAFHMPRSVGLFSKLGLDVLPWPTDFRTTGRTGLALDFTQPSTNSQLTTTALREWTGLLLYYVAGRTHALFPQ</sequence>
<dbReference type="Gene3D" id="3.40.50.620">
    <property type="entry name" value="HUPs"/>
    <property type="match status" value="1"/>
</dbReference>
<dbReference type="InterPro" id="IPR003848">
    <property type="entry name" value="DUF218"/>
</dbReference>
<dbReference type="InterPro" id="IPR051599">
    <property type="entry name" value="Cell_Envelope_Assoc"/>
</dbReference>
<evidence type="ECO:0000313" key="4">
    <source>
        <dbReference type="Proteomes" id="UP000295351"/>
    </source>
</evidence>
<dbReference type="Pfam" id="PF02698">
    <property type="entry name" value="DUF218"/>
    <property type="match status" value="1"/>
</dbReference>
<proteinExistence type="predicted"/>
<name>A0A4V2RH05_SHIGR</name>
<dbReference type="EMBL" id="SLVX01000019">
    <property type="protein sequence ID" value="TCN38540.1"/>
    <property type="molecule type" value="Genomic_DNA"/>
</dbReference>
<feature type="transmembrane region" description="Helical" evidence="1">
    <location>
        <begin position="44"/>
        <end position="65"/>
    </location>
</feature>